<dbReference type="PROSITE" id="PS00885">
    <property type="entry name" value="EPSP_SYNTHASE_2"/>
    <property type="match status" value="1"/>
</dbReference>
<feature type="domain" description="Enolpyruvate transferase" evidence="9">
    <location>
        <begin position="1"/>
        <end position="365"/>
    </location>
</feature>
<evidence type="ECO:0000313" key="10">
    <source>
        <dbReference type="EMBL" id="CAB4614839.1"/>
    </source>
</evidence>
<keyword evidence="5" id="KW-0028">Amino-acid biosynthesis</keyword>
<comment type="catalytic activity">
    <reaction evidence="8">
        <text>3-phosphoshikimate + phosphoenolpyruvate = 5-O-(1-carboxyvinyl)-3-phosphoshikimate + phosphate</text>
        <dbReference type="Rhea" id="RHEA:21256"/>
        <dbReference type="ChEBI" id="CHEBI:43474"/>
        <dbReference type="ChEBI" id="CHEBI:57701"/>
        <dbReference type="ChEBI" id="CHEBI:58702"/>
        <dbReference type="ChEBI" id="CHEBI:145989"/>
        <dbReference type="EC" id="2.5.1.19"/>
    </reaction>
    <physiologicalReaction direction="left-to-right" evidence="8">
        <dbReference type="Rhea" id="RHEA:21257"/>
    </physiologicalReaction>
</comment>
<dbReference type="NCBIfam" id="TIGR01356">
    <property type="entry name" value="aroA"/>
    <property type="match status" value="1"/>
</dbReference>
<dbReference type="EC" id="2.5.1.19" evidence="3"/>
<dbReference type="FunFam" id="3.65.10.10:FF:000010">
    <property type="entry name" value="3-phosphoshikimate 1-carboxyvinyltransferase"/>
    <property type="match status" value="1"/>
</dbReference>
<dbReference type="InterPro" id="IPR036968">
    <property type="entry name" value="Enolpyruvate_Tfrase_sf"/>
</dbReference>
<dbReference type="InterPro" id="IPR023193">
    <property type="entry name" value="EPSP_synthase_CS"/>
</dbReference>
<dbReference type="PROSITE" id="PS00104">
    <property type="entry name" value="EPSP_SYNTHASE_1"/>
    <property type="match status" value="1"/>
</dbReference>
<dbReference type="GO" id="GO:0009073">
    <property type="term" value="P:aromatic amino acid family biosynthetic process"/>
    <property type="evidence" value="ECO:0007669"/>
    <property type="project" value="UniProtKB-KW"/>
</dbReference>
<dbReference type="PIRSF" id="PIRSF000505">
    <property type="entry name" value="EPSPS"/>
    <property type="match status" value="1"/>
</dbReference>
<protein>
    <recommendedName>
        <fullName evidence="3">3-phosphoshikimate 1-carboxyvinyltransferase</fullName>
        <ecNumber evidence="3">2.5.1.19</ecNumber>
    </recommendedName>
</protein>
<dbReference type="InterPro" id="IPR006264">
    <property type="entry name" value="EPSP_synthase"/>
</dbReference>
<evidence type="ECO:0000256" key="2">
    <source>
        <dbReference type="ARBA" id="ARBA00009948"/>
    </source>
</evidence>
<dbReference type="Gene3D" id="3.65.10.10">
    <property type="entry name" value="Enolpyruvate transferase domain"/>
    <property type="match status" value="2"/>
</dbReference>
<comment type="similarity">
    <text evidence="2">Belongs to the EPSP synthase family.</text>
</comment>
<evidence type="ECO:0000256" key="5">
    <source>
        <dbReference type="ARBA" id="ARBA00022605"/>
    </source>
</evidence>
<dbReference type="UniPathway" id="UPA00053">
    <property type="reaction ID" value="UER00089"/>
</dbReference>
<keyword evidence="4" id="KW-0963">Cytoplasm</keyword>
<dbReference type="AlphaFoldDB" id="A0A6J6HTC4"/>
<dbReference type="GO" id="GO:0003866">
    <property type="term" value="F:3-phosphoshikimate 1-carboxyvinyltransferase activity"/>
    <property type="evidence" value="ECO:0007669"/>
    <property type="project" value="UniProtKB-EC"/>
</dbReference>
<evidence type="ECO:0000256" key="7">
    <source>
        <dbReference type="ARBA" id="ARBA00023141"/>
    </source>
</evidence>
<accession>A0A6J6HTC4</accession>
<evidence type="ECO:0000256" key="3">
    <source>
        <dbReference type="ARBA" id="ARBA00012450"/>
    </source>
</evidence>
<comment type="pathway">
    <text evidence="1">Metabolic intermediate biosynthesis; chorismate biosynthesis; chorismate from D-erythrose 4-phosphate and phosphoenolpyruvate: step 6/7.</text>
</comment>
<dbReference type="InterPro" id="IPR013792">
    <property type="entry name" value="RNA3'P_cycl/enolpyr_Trfase_a/b"/>
</dbReference>
<proteinExistence type="inferred from homology"/>
<evidence type="ECO:0000256" key="6">
    <source>
        <dbReference type="ARBA" id="ARBA00022679"/>
    </source>
</evidence>
<keyword evidence="7" id="KW-0057">Aromatic amino acid biosynthesis</keyword>
<dbReference type="FunFam" id="3.65.10.10:FF:000011">
    <property type="entry name" value="3-phosphoshikimate 1-carboxyvinyltransferase"/>
    <property type="match status" value="1"/>
</dbReference>
<dbReference type="GO" id="GO:0009423">
    <property type="term" value="P:chorismate biosynthetic process"/>
    <property type="evidence" value="ECO:0007669"/>
    <property type="project" value="UniProtKB-UniPathway"/>
</dbReference>
<keyword evidence="6" id="KW-0808">Transferase</keyword>
<dbReference type="InterPro" id="IPR001986">
    <property type="entry name" value="Enolpyruvate_Tfrase_dom"/>
</dbReference>
<name>A0A6J6HTC4_9ZZZZ</name>
<sequence length="386" mass="40365">MIAGLKAIGCEILQEVNGDLRVTPAKFFGPASVDVGNAGTVMRFLPPVAALATGLIHFDGDARSHERPVGPVISALEELGVTIEHGGRYSLPLTINGSGSITGGTLEIDASSSSQFISALLMIGPATKQGITIKDIGKSLPSMPHIEMTIQMLKAFGAKVKSNIDKTGRREWQVAPGELQGQDLIIEPDLSNAAPFMAAAMISGGEITIQDWPNSTAQPGDQLRSIFAEMGAKIEFVGNDLKVSGTGAIHGIDIDLHDVGELTPSIAAVAALADSPSSLRGIGHLRLHETDRLAALATELNALGGDVDEEESALHISPAPLHSGIFHTYDDHRLATAGAMIGLAVDGIQVENIATTQKTLPDFPGAWQQMLDGTKSANSAKPNSEN</sequence>
<dbReference type="EMBL" id="CAEZUQ010000144">
    <property type="protein sequence ID" value="CAB4614839.1"/>
    <property type="molecule type" value="Genomic_DNA"/>
</dbReference>
<gene>
    <name evidence="10" type="ORF">UFOPK1842_00986</name>
</gene>
<dbReference type="SUPFAM" id="SSF55205">
    <property type="entry name" value="EPT/RTPC-like"/>
    <property type="match status" value="1"/>
</dbReference>
<dbReference type="GO" id="GO:0008652">
    <property type="term" value="P:amino acid biosynthetic process"/>
    <property type="evidence" value="ECO:0007669"/>
    <property type="project" value="UniProtKB-KW"/>
</dbReference>
<evidence type="ECO:0000256" key="1">
    <source>
        <dbReference type="ARBA" id="ARBA00004811"/>
    </source>
</evidence>
<evidence type="ECO:0000259" key="9">
    <source>
        <dbReference type="Pfam" id="PF00275"/>
    </source>
</evidence>
<dbReference type="CDD" id="cd01556">
    <property type="entry name" value="EPSP_synthase"/>
    <property type="match status" value="1"/>
</dbReference>
<dbReference type="PANTHER" id="PTHR21090">
    <property type="entry name" value="AROM/DEHYDROQUINATE SYNTHASE"/>
    <property type="match status" value="1"/>
</dbReference>
<evidence type="ECO:0000256" key="4">
    <source>
        <dbReference type="ARBA" id="ARBA00022490"/>
    </source>
</evidence>
<organism evidence="10">
    <name type="scientific">freshwater metagenome</name>
    <dbReference type="NCBI Taxonomy" id="449393"/>
    <lineage>
        <taxon>unclassified sequences</taxon>
        <taxon>metagenomes</taxon>
        <taxon>ecological metagenomes</taxon>
    </lineage>
</organism>
<evidence type="ECO:0000256" key="8">
    <source>
        <dbReference type="ARBA" id="ARBA00044633"/>
    </source>
</evidence>
<reference evidence="10" key="1">
    <citation type="submission" date="2020-05" db="EMBL/GenBank/DDBJ databases">
        <authorList>
            <person name="Chiriac C."/>
            <person name="Salcher M."/>
            <person name="Ghai R."/>
            <person name="Kavagutti S V."/>
        </authorList>
    </citation>
    <scope>NUCLEOTIDE SEQUENCE</scope>
</reference>
<dbReference type="Pfam" id="PF00275">
    <property type="entry name" value="EPSP_synthase"/>
    <property type="match status" value="1"/>
</dbReference>
<dbReference type="PANTHER" id="PTHR21090:SF5">
    <property type="entry name" value="PENTAFUNCTIONAL AROM POLYPEPTIDE"/>
    <property type="match status" value="1"/>
</dbReference>